<feature type="chain" id="PRO_5003404205" evidence="1">
    <location>
        <begin position="21"/>
        <end position="203"/>
    </location>
</feature>
<dbReference type="OrthoDB" id="420380at2759"/>
<name>G0MWC3_CAEBE</name>
<accession>G0MWC3</accession>
<sequence length="203" mass="23741">MISMVEKLILISVWIFFINGFLDPETKNSNEQYNKIDQEARSSDLKSAFAGEEVWEDVDQQLCDDPEFDETWMKPESLCYSVIRGYEETRIEILTSSLSLVISQKAKNSDLKFDFAGEEFWEDVDQQLCDDPEFDETWKKPESLCYSVVRGYEETRIEVLSSSPPLVIYRGFFTKKQIDDYSRIFKKRNLEKQTVVSQDGTQL</sequence>
<evidence type="ECO:0000256" key="1">
    <source>
        <dbReference type="SAM" id="SignalP"/>
    </source>
</evidence>
<dbReference type="EMBL" id="GL379816">
    <property type="protein sequence ID" value="EGT45893.1"/>
    <property type="molecule type" value="Genomic_DNA"/>
</dbReference>
<reference evidence="3" key="1">
    <citation type="submission" date="2011-07" db="EMBL/GenBank/DDBJ databases">
        <authorList>
            <consortium name="Caenorhabditis brenneri Sequencing and Analysis Consortium"/>
            <person name="Wilson R.K."/>
        </authorList>
    </citation>
    <scope>NUCLEOTIDE SEQUENCE [LARGE SCALE GENOMIC DNA]</scope>
    <source>
        <strain evidence="3">PB2801</strain>
    </source>
</reference>
<dbReference type="Proteomes" id="UP000008068">
    <property type="component" value="Unassembled WGS sequence"/>
</dbReference>
<feature type="signal peptide" evidence="1">
    <location>
        <begin position="1"/>
        <end position="20"/>
    </location>
</feature>
<dbReference type="AlphaFoldDB" id="G0MWC3"/>
<evidence type="ECO:0000313" key="2">
    <source>
        <dbReference type="EMBL" id="EGT45893.1"/>
    </source>
</evidence>
<dbReference type="InParanoid" id="G0MWC3"/>
<evidence type="ECO:0000313" key="3">
    <source>
        <dbReference type="Proteomes" id="UP000008068"/>
    </source>
</evidence>
<dbReference type="eggNOG" id="KOG1591">
    <property type="taxonomic scope" value="Eukaryota"/>
</dbReference>
<protein>
    <submittedName>
        <fullName evidence="2">Uncharacterized protein</fullName>
    </submittedName>
</protein>
<dbReference type="HOGENOM" id="CLU_1349959_0_0_1"/>
<gene>
    <name evidence="2" type="ORF">CAEBREN_20021</name>
</gene>
<proteinExistence type="predicted"/>
<organism evidence="3">
    <name type="scientific">Caenorhabditis brenneri</name>
    <name type="common">Nematode worm</name>
    <dbReference type="NCBI Taxonomy" id="135651"/>
    <lineage>
        <taxon>Eukaryota</taxon>
        <taxon>Metazoa</taxon>
        <taxon>Ecdysozoa</taxon>
        <taxon>Nematoda</taxon>
        <taxon>Chromadorea</taxon>
        <taxon>Rhabditida</taxon>
        <taxon>Rhabditina</taxon>
        <taxon>Rhabditomorpha</taxon>
        <taxon>Rhabditoidea</taxon>
        <taxon>Rhabditidae</taxon>
        <taxon>Peloderinae</taxon>
        <taxon>Caenorhabditis</taxon>
    </lineage>
</organism>
<dbReference type="STRING" id="135651.G0MWC3"/>
<keyword evidence="3" id="KW-1185">Reference proteome</keyword>
<keyword evidence="1" id="KW-0732">Signal</keyword>